<feature type="region of interest" description="Disordered" evidence="3">
    <location>
        <begin position="275"/>
        <end position="301"/>
    </location>
</feature>
<dbReference type="Pfam" id="PF07679">
    <property type="entry name" value="I-set"/>
    <property type="match status" value="1"/>
</dbReference>
<dbReference type="EMBL" id="CASHTH010001767">
    <property type="protein sequence ID" value="CAI8019630.1"/>
    <property type="molecule type" value="Genomic_DNA"/>
</dbReference>
<dbReference type="CDD" id="cd00096">
    <property type="entry name" value="Ig"/>
    <property type="match status" value="3"/>
</dbReference>
<dbReference type="InterPro" id="IPR013098">
    <property type="entry name" value="Ig_I-set"/>
</dbReference>
<dbReference type="SUPFAM" id="SSF48726">
    <property type="entry name" value="Immunoglobulin"/>
    <property type="match status" value="4"/>
</dbReference>
<dbReference type="InterPro" id="IPR036179">
    <property type="entry name" value="Ig-like_dom_sf"/>
</dbReference>
<name>A0AA35WM88_GEOBA</name>
<evidence type="ECO:0000256" key="1">
    <source>
        <dbReference type="ARBA" id="ARBA00022729"/>
    </source>
</evidence>
<evidence type="ECO:0000313" key="6">
    <source>
        <dbReference type="EMBL" id="CAI8019630.1"/>
    </source>
</evidence>
<feature type="domain" description="Ig-like" evidence="5">
    <location>
        <begin position="30"/>
        <end position="130"/>
    </location>
</feature>
<dbReference type="InterPro" id="IPR050958">
    <property type="entry name" value="Cell_Adh-Cytoskel_Orgn"/>
</dbReference>
<evidence type="ECO:0000259" key="5">
    <source>
        <dbReference type="PROSITE" id="PS50835"/>
    </source>
</evidence>
<dbReference type="PANTHER" id="PTHR45080:SF8">
    <property type="entry name" value="IG-LIKE DOMAIN-CONTAINING PROTEIN"/>
    <property type="match status" value="1"/>
</dbReference>
<feature type="signal peptide" evidence="4">
    <location>
        <begin position="1"/>
        <end position="21"/>
    </location>
</feature>
<accession>A0AA35WM88</accession>
<dbReference type="GO" id="GO:0050808">
    <property type="term" value="P:synapse organization"/>
    <property type="evidence" value="ECO:0007669"/>
    <property type="project" value="TreeGrafter"/>
</dbReference>
<evidence type="ECO:0000256" key="4">
    <source>
        <dbReference type="SAM" id="SignalP"/>
    </source>
</evidence>
<reference evidence="6" key="1">
    <citation type="submission" date="2023-03" db="EMBL/GenBank/DDBJ databases">
        <authorList>
            <person name="Steffen K."/>
            <person name="Cardenas P."/>
        </authorList>
    </citation>
    <scope>NUCLEOTIDE SEQUENCE</scope>
</reference>
<keyword evidence="1 4" id="KW-0732">Signal</keyword>
<feature type="domain" description="Ig-like" evidence="5">
    <location>
        <begin position="514"/>
        <end position="599"/>
    </location>
</feature>
<dbReference type="PROSITE" id="PS50835">
    <property type="entry name" value="IG_LIKE"/>
    <property type="match status" value="4"/>
</dbReference>
<feature type="chain" id="PRO_5041465939" evidence="4">
    <location>
        <begin position="22"/>
        <end position="626"/>
    </location>
</feature>
<sequence length="626" mass="68933">MITLPVVYLLALQLLFGWTAGGQVIPGEPPAFPSTDDPRDQFVFERDADNMPVSLVFTCPVTGTGPPTINWFRRVPGGDFMMDNEFIQEDGSYIFPNITAADSAYASGDGIEYYCTATNNFGTIRSRTVRAFYADFKGFAINGTKVPEGTDPVEREVDVIVADVATNLQWVSLECEVVPFSTPTPEIQWIRTDTDGGNLEVLTEDFDQNTVRFLDGGQWLILETTQAAVTGKVYYCQVTNKQRFQTVRGPITYTLNPGEPLSSLCGNEVSFHPPSPVTSFSDEPDDPAVIVDPKPENEQDRLSGDIQRYSDYRIYQSGHSGMYQCIVENNSGSDGFSWYLIVRDAIAPKIVTSLTLPLTRCWFSFIQASVLRSSSLSMSLLTPAPQWSGLDGQPIPEAEATSSERADITDLRADPDSPIEDTDTGCLSADSTAMIICDNIAFPVATTVEFLKDGVVIDADAEDRFTQNCETLTIAGVTPEDEGSYTCRVQNLPDDQFEDTSSDFPLKLDYCIVPSIVVDLTFTRKNPEEGDETTASCGWTGSPDPVVTWYKDGSPLDEEELPARIRITMSDDGDTFQSSLQIDNVMPSDTGDYACNVSNPIGFRFNSTGWKSKVFKVVFMKNIITV</sequence>
<organism evidence="6 7">
    <name type="scientific">Geodia barretti</name>
    <name type="common">Barrett's horny sponge</name>
    <dbReference type="NCBI Taxonomy" id="519541"/>
    <lineage>
        <taxon>Eukaryota</taxon>
        <taxon>Metazoa</taxon>
        <taxon>Porifera</taxon>
        <taxon>Demospongiae</taxon>
        <taxon>Heteroscleromorpha</taxon>
        <taxon>Tetractinellida</taxon>
        <taxon>Astrophorina</taxon>
        <taxon>Geodiidae</taxon>
        <taxon>Geodia</taxon>
    </lineage>
</organism>
<proteinExistence type="predicted"/>
<feature type="domain" description="Ig-like" evidence="5">
    <location>
        <begin position="396"/>
        <end position="505"/>
    </location>
</feature>
<comment type="caution">
    <text evidence="6">The sequence shown here is derived from an EMBL/GenBank/DDBJ whole genome shotgun (WGS) entry which is preliminary data.</text>
</comment>
<dbReference type="InterPro" id="IPR013783">
    <property type="entry name" value="Ig-like_fold"/>
</dbReference>
<evidence type="ECO:0000313" key="7">
    <source>
        <dbReference type="Proteomes" id="UP001174909"/>
    </source>
</evidence>
<dbReference type="SMART" id="SM00409">
    <property type="entry name" value="IG"/>
    <property type="match status" value="4"/>
</dbReference>
<dbReference type="GO" id="GO:0005886">
    <property type="term" value="C:plasma membrane"/>
    <property type="evidence" value="ECO:0007669"/>
    <property type="project" value="TreeGrafter"/>
</dbReference>
<feature type="domain" description="Ig-like" evidence="5">
    <location>
        <begin position="147"/>
        <end position="252"/>
    </location>
</feature>
<keyword evidence="2" id="KW-1015">Disulfide bond</keyword>
<dbReference type="InterPro" id="IPR003599">
    <property type="entry name" value="Ig_sub"/>
</dbReference>
<dbReference type="SMART" id="SM00408">
    <property type="entry name" value="IGc2"/>
    <property type="match status" value="3"/>
</dbReference>
<dbReference type="AlphaFoldDB" id="A0AA35WM88"/>
<dbReference type="InterPro" id="IPR003598">
    <property type="entry name" value="Ig_sub2"/>
</dbReference>
<dbReference type="Proteomes" id="UP001174909">
    <property type="component" value="Unassembled WGS sequence"/>
</dbReference>
<dbReference type="PANTHER" id="PTHR45080">
    <property type="entry name" value="CONTACTIN 5"/>
    <property type="match status" value="1"/>
</dbReference>
<evidence type="ECO:0000256" key="3">
    <source>
        <dbReference type="SAM" id="MobiDB-lite"/>
    </source>
</evidence>
<evidence type="ECO:0000256" key="2">
    <source>
        <dbReference type="ARBA" id="ARBA00023157"/>
    </source>
</evidence>
<dbReference type="Gene3D" id="2.60.40.10">
    <property type="entry name" value="Immunoglobulins"/>
    <property type="match status" value="4"/>
</dbReference>
<dbReference type="Pfam" id="PF13927">
    <property type="entry name" value="Ig_3"/>
    <property type="match status" value="1"/>
</dbReference>
<gene>
    <name evidence="6" type="ORF">GBAR_LOCUS11789</name>
</gene>
<dbReference type="InterPro" id="IPR007110">
    <property type="entry name" value="Ig-like_dom"/>
</dbReference>
<protein>
    <submittedName>
        <fullName evidence="6">Hemicentin-1</fullName>
    </submittedName>
</protein>
<dbReference type="GO" id="GO:0007156">
    <property type="term" value="P:homophilic cell adhesion via plasma membrane adhesion molecules"/>
    <property type="evidence" value="ECO:0007669"/>
    <property type="project" value="TreeGrafter"/>
</dbReference>
<keyword evidence="7" id="KW-1185">Reference proteome</keyword>